<feature type="non-terminal residue" evidence="8">
    <location>
        <position position="181"/>
    </location>
</feature>
<sequence>RNGGMIGNIYSMGVVLQALETSSKFYAPREWNCAQAFAVVHRHDYRQPMPIAQVLPALVGKPYLQAASMDCTAHTRVSQDHCFSPSPSLETTQGHEVHYCIVNKLQGKHFNYCIPVEVPPGSVLLQVLELAEQKEPDIFSFKTKYYPSWGPMVISIHGLAANDADRTFWEFLSGKKAIKEG</sequence>
<dbReference type="AlphaFoldDB" id="A0A7L1H2D9"/>
<dbReference type="GO" id="GO:0005615">
    <property type="term" value="C:extracellular space"/>
    <property type="evidence" value="ECO:0007669"/>
    <property type="project" value="TreeGrafter"/>
</dbReference>
<gene>
    <name evidence="8" type="primary">Gif_0</name>
    <name evidence="8" type="ORF">INDMAC_R03908</name>
</gene>
<feature type="binding site" evidence="7">
    <location>
        <position position="8"/>
    </location>
    <ligand>
        <name>cyanocob(III)alamin</name>
        <dbReference type="ChEBI" id="CHEBI:17439"/>
    </ligand>
</feature>
<evidence type="ECO:0000256" key="5">
    <source>
        <dbReference type="ARBA" id="ARBA00022729"/>
    </source>
</evidence>
<comment type="caution">
    <text evidence="8">The sequence shown here is derived from an EMBL/GenBank/DDBJ whole genome shotgun (WGS) entry which is preliminary data.</text>
</comment>
<accession>A0A7L1H2D9</accession>
<evidence type="ECO:0000256" key="6">
    <source>
        <dbReference type="ARBA" id="ARBA00023285"/>
    </source>
</evidence>
<dbReference type="Gene3D" id="1.50.10.20">
    <property type="match status" value="1"/>
</dbReference>
<keyword evidence="3" id="KW-0406">Ion transport</keyword>
<dbReference type="EMBL" id="VXBD01015885">
    <property type="protein sequence ID" value="NXN20090.1"/>
    <property type="molecule type" value="Genomic_DNA"/>
</dbReference>
<dbReference type="Gene3D" id="2.170.130.30">
    <property type="match status" value="1"/>
</dbReference>
<feature type="non-terminal residue" evidence="8">
    <location>
        <position position="1"/>
    </location>
</feature>
<dbReference type="GO" id="GO:0015889">
    <property type="term" value="P:cobalamin transport"/>
    <property type="evidence" value="ECO:0007669"/>
    <property type="project" value="InterPro"/>
</dbReference>
<dbReference type="GO" id="GO:0031419">
    <property type="term" value="F:cobalamin binding"/>
    <property type="evidence" value="ECO:0007669"/>
    <property type="project" value="InterPro"/>
</dbReference>
<reference evidence="8 9" key="1">
    <citation type="submission" date="2019-09" db="EMBL/GenBank/DDBJ databases">
        <title>Bird 10,000 Genomes (B10K) Project - Family phase.</title>
        <authorList>
            <person name="Zhang G."/>
        </authorList>
    </citation>
    <scope>NUCLEOTIDE SEQUENCE [LARGE SCALE GENOMIC DNA]</scope>
    <source>
        <strain evidence="8">B10K-DU-001-78</strain>
        <tissue evidence="8">Muscle</tissue>
    </source>
</reference>
<keyword evidence="4" id="KW-0964">Secreted</keyword>
<protein>
    <submittedName>
        <fullName evidence="8">IF factor</fullName>
    </submittedName>
</protein>
<evidence type="ECO:0000256" key="3">
    <source>
        <dbReference type="ARBA" id="ARBA00022426"/>
    </source>
</evidence>
<name>A0A7L1H2D9_9PICI</name>
<dbReference type="PANTHER" id="PTHR10559">
    <property type="entry name" value="TRANSCOBALAMIN-1/GASTRIC INTRINSIC FACTOR"/>
    <property type="match status" value="1"/>
</dbReference>
<keyword evidence="9" id="KW-1185">Reference proteome</keyword>
<evidence type="ECO:0000256" key="2">
    <source>
        <dbReference type="ARBA" id="ARBA00006449"/>
    </source>
</evidence>
<dbReference type="InterPro" id="IPR051588">
    <property type="entry name" value="Cobalamin_Transport"/>
</dbReference>
<dbReference type="OrthoDB" id="6343110at2759"/>
<comment type="similarity">
    <text evidence="2">Belongs to the eukaryotic cobalamin transport proteins family.</text>
</comment>
<dbReference type="GO" id="GO:0006824">
    <property type="term" value="P:cobalt ion transport"/>
    <property type="evidence" value="ECO:0007669"/>
    <property type="project" value="UniProtKB-KW"/>
</dbReference>
<feature type="binding site" evidence="7">
    <location>
        <position position="53"/>
    </location>
    <ligand>
        <name>cyanocob(III)alamin</name>
        <dbReference type="ChEBI" id="CHEBI:17439"/>
    </ligand>
</feature>
<keyword evidence="6 7" id="KW-0170">Cobalt</keyword>
<keyword evidence="5" id="KW-0732">Signal</keyword>
<dbReference type="Proteomes" id="UP000557230">
    <property type="component" value="Unassembled WGS sequence"/>
</dbReference>
<dbReference type="PANTHER" id="PTHR10559:SF15">
    <property type="entry name" value="COBALAMIN BINDING INTRINSIC FACTOR"/>
    <property type="match status" value="1"/>
</dbReference>
<evidence type="ECO:0000313" key="8">
    <source>
        <dbReference type="EMBL" id="NXN20090.1"/>
    </source>
</evidence>
<keyword evidence="3" id="KW-0171">Cobalt transport</keyword>
<proteinExistence type="inferred from homology"/>
<organism evidence="8 9">
    <name type="scientific">Indicator maculatus</name>
    <name type="common">spotted honeyguide</name>
    <dbReference type="NCBI Taxonomy" id="545262"/>
    <lineage>
        <taxon>Eukaryota</taxon>
        <taxon>Metazoa</taxon>
        <taxon>Chordata</taxon>
        <taxon>Craniata</taxon>
        <taxon>Vertebrata</taxon>
        <taxon>Euteleostomi</taxon>
        <taxon>Archelosauria</taxon>
        <taxon>Archosauria</taxon>
        <taxon>Dinosauria</taxon>
        <taxon>Saurischia</taxon>
        <taxon>Theropoda</taxon>
        <taxon>Coelurosauria</taxon>
        <taxon>Aves</taxon>
        <taxon>Neognathae</taxon>
        <taxon>Neoaves</taxon>
        <taxon>Telluraves</taxon>
        <taxon>Coraciimorphae</taxon>
        <taxon>Piciformes</taxon>
        <taxon>Indicatoridae</taxon>
        <taxon>Indicator</taxon>
    </lineage>
</organism>
<evidence type="ECO:0000256" key="4">
    <source>
        <dbReference type="ARBA" id="ARBA00022525"/>
    </source>
</evidence>
<keyword evidence="3" id="KW-0813">Transport</keyword>
<evidence type="ECO:0000313" key="9">
    <source>
        <dbReference type="Proteomes" id="UP000557230"/>
    </source>
</evidence>
<evidence type="ECO:0000256" key="1">
    <source>
        <dbReference type="ARBA" id="ARBA00004613"/>
    </source>
</evidence>
<comment type="subcellular location">
    <subcellularLocation>
        <location evidence="1">Secreted</location>
    </subcellularLocation>
</comment>
<dbReference type="Pfam" id="PF01122">
    <property type="entry name" value="Cobalamin_bind"/>
    <property type="match status" value="1"/>
</dbReference>
<evidence type="ECO:0000256" key="7">
    <source>
        <dbReference type="PIRSR" id="PIRSR602157-1"/>
    </source>
</evidence>
<dbReference type="InterPro" id="IPR002157">
    <property type="entry name" value="Cbl-bd_prot"/>
</dbReference>